<evidence type="ECO:0000256" key="8">
    <source>
        <dbReference type="SAM" id="Phobius"/>
    </source>
</evidence>
<dbReference type="Gene3D" id="1.10.540.10">
    <property type="entry name" value="Acyl-CoA dehydrogenase/oxidase, N-terminal domain"/>
    <property type="match status" value="1"/>
</dbReference>
<dbReference type="InterPro" id="IPR046373">
    <property type="entry name" value="Acyl-CoA_Oxase/DH_mid-dom_sf"/>
</dbReference>
<evidence type="ECO:0000256" key="1">
    <source>
        <dbReference type="ARBA" id="ARBA00001974"/>
    </source>
</evidence>
<dbReference type="GO" id="GO:0003995">
    <property type="term" value="F:acyl-CoA dehydrogenase activity"/>
    <property type="evidence" value="ECO:0007669"/>
    <property type="project" value="InterPro"/>
</dbReference>
<reference evidence="13" key="2">
    <citation type="submission" date="2016-02" db="EMBL/GenBank/DDBJ databases">
        <title>Draft genome sequence of five rapidly growing Mycobacterium species.</title>
        <authorList>
            <person name="Katahira K."/>
            <person name="Gotou Y."/>
            <person name="Iida K."/>
            <person name="Ogura Y."/>
            <person name="Hayashi T."/>
        </authorList>
    </citation>
    <scope>NUCLEOTIDE SEQUENCE [LARGE SCALE GENOMIC DNA]</scope>
    <source>
        <strain evidence="13">JCM6362</strain>
    </source>
</reference>
<keyword evidence="5 7" id="KW-0560">Oxidoreductase</keyword>
<comment type="similarity">
    <text evidence="2 7">Belongs to the acyl-CoA dehydrogenase family.</text>
</comment>
<keyword evidence="3 7" id="KW-0285">Flavoprotein</keyword>
<dbReference type="Gene3D" id="2.40.110.10">
    <property type="entry name" value="Butyryl-CoA Dehydrogenase, subunit A, domain 2"/>
    <property type="match status" value="1"/>
</dbReference>
<dbReference type="FunFam" id="2.40.110.10:FF:000002">
    <property type="entry name" value="Acyl-CoA dehydrogenase fadE12"/>
    <property type="match status" value="1"/>
</dbReference>
<evidence type="ECO:0000259" key="9">
    <source>
        <dbReference type="Pfam" id="PF00441"/>
    </source>
</evidence>
<dbReference type="InterPro" id="IPR006091">
    <property type="entry name" value="Acyl-CoA_Oxase/DH_mid-dom"/>
</dbReference>
<protein>
    <submittedName>
        <fullName evidence="12">Acyl-CoA dehydrogenase domain-containing protein</fullName>
    </submittedName>
</protein>
<dbReference type="GO" id="GO:0050660">
    <property type="term" value="F:flavin adenine dinucleotide binding"/>
    <property type="evidence" value="ECO:0007669"/>
    <property type="project" value="InterPro"/>
</dbReference>
<dbReference type="PANTHER" id="PTHR43884:SF12">
    <property type="entry name" value="ISOVALERYL-COA DEHYDROGENASE, MITOCHONDRIAL-RELATED"/>
    <property type="match status" value="1"/>
</dbReference>
<feature type="domain" description="Acyl-CoA dehydrogenase/oxidase N-terminal" evidence="11">
    <location>
        <begin position="12"/>
        <end position="115"/>
    </location>
</feature>
<feature type="transmembrane region" description="Helical" evidence="8">
    <location>
        <begin position="79"/>
        <end position="101"/>
    </location>
</feature>
<dbReference type="Proteomes" id="UP000069654">
    <property type="component" value="Unassembled WGS sequence"/>
</dbReference>
<organism evidence="12 13">
    <name type="scientific">Mycolicibacterium thermoresistibile</name>
    <name type="common">Mycobacterium thermoresistibile</name>
    <dbReference type="NCBI Taxonomy" id="1797"/>
    <lineage>
        <taxon>Bacteria</taxon>
        <taxon>Bacillati</taxon>
        <taxon>Actinomycetota</taxon>
        <taxon>Actinomycetes</taxon>
        <taxon>Mycobacteriales</taxon>
        <taxon>Mycobacteriaceae</taxon>
        <taxon>Mycolicibacterium</taxon>
    </lineage>
</organism>
<dbReference type="InterPro" id="IPR009100">
    <property type="entry name" value="AcylCoA_DH/oxidase_NM_dom_sf"/>
</dbReference>
<dbReference type="SUPFAM" id="SSF47203">
    <property type="entry name" value="Acyl-CoA dehydrogenase C-terminal domain-like"/>
    <property type="match status" value="1"/>
</dbReference>
<dbReference type="EMBL" id="BCTB01000006">
    <property type="protein sequence ID" value="GAT14281.1"/>
    <property type="molecule type" value="Genomic_DNA"/>
</dbReference>
<keyword evidence="8" id="KW-1133">Transmembrane helix</keyword>
<dbReference type="AlphaFoldDB" id="A0A100XCW3"/>
<evidence type="ECO:0000256" key="4">
    <source>
        <dbReference type="ARBA" id="ARBA00022827"/>
    </source>
</evidence>
<dbReference type="SUPFAM" id="SSF56645">
    <property type="entry name" value="Acyl-CoA dehydrogenase NM domain-like"/>
    <property type="match status" value="1"/>
</dbReference>
<dbReference type="InterPro" id="IPR013786">
    <property type="entry name" value="AcylCoA_DH/ox_N"/>
</dbReference>
<dbReference type="Pfam" id="PF00441">
    <property type="entry name" value="Acyl-CoA_dh_1"/>
    <property type="match status" value="1"/>
</dbReference>
<dbReference type="Pfam" id="PF02771">
    <property type="entry name" value="Acyl-CoA_dh_N"/>
    <property type="match status" value="1"/>
</dbReference>
<gene>
    <name evidence="12" type="ORF">RMCT_1252</name>
</gene>
<dbReference type="InterPro" id="IPR009075">
    <property type="entry name" value="AcylCo_DH/oxidase_C"/>
</dbReference>
<keyword evidence="4 7" id="KW-0274">FAD</keyword>
<proteinExistence type="inferred from homology"/>
<evidence type="ECO:0000256" key="5">
    <source>
        <dbReference type="ARBA" id="ARBA00023002"/>
    </source>
</evidence>
<dbReference type="STRING" id="1797.RMCT_1252"/>
<evidence type="ECO:0000256" key="7">
    <source>
        <dbReference type="RuleBase" id="RU362125"/>
    </source>
</evidence>
<evidence type="ECO:0000256" key="3">
    <source>
        <dbReference type="ARBA" id="ARBA00022630"/>
    </source>
</evidence>
<dbReference type="InterPro" id="IPR006089">
    <property type="entry name" value="Acyl-CoA_DH_CS"/>
</dbReference>
<dbReference type="PROSITE" id="PS00073">
    <property type="entry name" value="ACYL_COA_DH_2"/>
    <property type="match status" value="1"/>
</dbReference>
<sequence>MAMAFDLTPTVAQHDLAARTHEFAEQVIRPVASEYDQRQEFPWPVLEEAATRGFYSPLFYRDLIGDPTGLSLPMFMEELFWGCAGIGLAIVMPALALSAIGQAATPEQMLRWAPECFGTPGDLKLAALAISEPEGGSDVRNLRTRAVRADSGPDADWIIDGHKMWIGNGGIANVHVVNAVVDEELGHRGQALFVVPGGTPGLQLVRKLDKLGCRASHTAELRFTGVRVPADHLLGGQDKLEYKLAKARETAADGRRSGSATLGTFEQTRPMVAAQALGIARAALEYMTDYANRREAFGAPIIDNQGIAFPIAEIATRIDAARLLTWRASWMAATGVPFGRGEGSMAKMAASEIAVRATEQAIQTMGGWGYITDHPVEKWYRDAKLYTIFEGTSEIQRVVISNALGAAAGKPPLHFELDPSGGPLNRYLGRGTPLRGRASDAMLAARDRIPEPVMRLAMKVLRPPRR</sequence>
<dbReference type="PANTHER" id="PTHR43884">
    <property type="entry name" value="ACYL-COA DEHYDROGENASE"/>
    <property type="match status" value="1"/>
</dbReference>
<evidence type="ECO:0000256" key="2">
    <source>
        <dbReference type="ARBA" id="ARBA00009347"/>
    </source>
</evidence>
<reference evidence="12 13" key="1">
    <citation type="journal article" date="2016" name="Genome Announc.">
        <title>Draft Genome Sequences of Five Rapidly Growing Mycobacterium Species, M. thermoresistibile, M. fortuitum subsp. acetamidolyticum, M. canariasense, M. brisbanense, and M. novocastrense.</title>
        <authorList>
            <person name="Katahira K."/>
            <person name="Ogura Y."/>
            <person name="Gotoh Y."/>
            <person name="Hayashi T."/>
        </authorList>
    </citation>
    <scope>NUCLEOTIDE SEQUENCE [LARGE SCALE GENOMIC DNA]</scope>
    <source>
        <strain evidence="12 13">JCM6362</strain>
    </source>
</reference>
<feature type="domain" description="Acyl-CoA oxidase/dehydrogenase middle" evidence="10">
    <location>
        <begin position="127"/>
        <end position="226"/>
    </location>
</feature>
<dbReference type="InterPro" id="IPR036250">
    <property type="entry name" value="AcylCo_DH-like_C"/>
</dbReference>
<dbReference type="FunFam" id="1.20.140.10:FF:000004">
    <property type="entry name" value="Acyl-CoA dehydrogenase FadE25"/>
    <property type="match status" value="1"/>
</dbReference>
<dbReference type="InterPro" id="IPR037069">
    <property type="entry name" value="AcylCoA_DH/ox_N_sf"/>
</dbReference>
<name>A0A100XCW3_MYCTH</name>
<keyword evidence="8" id="KW-0472">Membrane</keyword>
<accession>A0A100XCW3</accession>
<comment type="caution">
    <text evidence="12">The sequence shown here is derived from an EMBL/GenBank/DDBJ whole genome shotgun (WGS) entry which is preliminary data.</text>
</comment>
<comment type="catalytic activity">
    <reaction evidence="6">
        <text>a 2,3-saturated acyl-CoA + A = a 2,3-dehydroacyl-CoA + AH2</text>
        <dbReference type="Rhea" id="RHEA:48608"/>
        <dbReference type="ChEBI" id="CHEBI:13193"/>
        <dbReference type="ChEBI" id="CHEBI:17499"/>
        <dbReference type="ChEBI" id="CHEBI:60015"/>
        <dbReference type="ChEBI" id="CHEBI:65111"/>
    </reaction>
</comment>
<evidence type="ECO:0000256" key="6">
    <source>
        <dbReference type="ARBA" id="ARBA00052546"/>
    </source>
</evidence>
<evidence type="ECO:0000313" key="12">
    <source>
        <dbReference type="EMBL" id="GAT14281.1"/>
    </source>
</evidence>
<keyword evidence="8" id="KW-0812">Transmembrane</keyword>
<evidence type="ECO:0000259" key="10">
    <source>
        <dbReference type="Pfam" id="PF02770"/>
    </source>
</evidence>
<dbReference type="Pfam" id="PF02770">
    <property type="entry name" value="Acyl-CoA_dh_M"/>
    <property type="match status" value="1"/>
</dbReference>
<dbReference type="Gene3D" id="1.20.140.10">
    <property type="entry name" value="Butyryl-CoA Dehydrogenase, subunit A, domain 3"/>
    <property type="match status" value="1"/>
</dbReference>
<feature type="domain" description="Acyl-CoA dehydrogenase/oxidase C-terminal" evidence="9">
    <location>
        <begin position="261"/>
        <end position="404"/>
    </location>
</feature>
<evidence type="ECO:0000313" key="13">
    <source>
        <dbReference type="Proteomes" id="UP000069654"/>
    </source>
</evidence>
<evidence type="ECO:0000259" key="11">
    <source>
        <dbReference type="Pfam" id="PF02771"/>
    </source>
</evidence>
<comment type="cofactor">
    <cofactor evidence="1 7">
        <name>FAD</name>
        <dbReference type="ChEBI" id="CHEBI:57692"/>
    </cofactor>
</comment>